<dbReference type="Gene3D" id="3.40.50.150">
    <property type="entry name" value="Vaccinia Virus protein VP39"/>
    <property type="match status" value="1"/>
</dbReference>
<dbReference type="Proteomes" id="UP000074108">
    <property type="component" value="Unassembled WGS sequence"/>
</dbReference>
<dbReference type="EMBL" id="LDYG01000031">
    <property type="protein sequence ID" value="KUP06051.1"/>
    <property type="molecule type" value="Genomic_DNA"/>
</dbReference>
<keyword evidence="1 3" id="KW-0808">Transferase</keyword>
<dbReference type="STRING" id="1150625.Q75_10370"/>
<gene>
    <name evidence="3" type="ORF">Q75_10370</name>
</gene>
<keyword evidence="3" id="KW-0489">Methyltransferase</keyword>
<dbReference type="OrthoDB" id="9811589at2"/>
<keyword evidence="4" id="KW-1185">Reference proteome</keyword>
<dbReference type="RefSeq" id="WP_059351308.1">
    <property type="nucleotide sequence ID" value="NZ_LDYG01000031.1"/>
</dbReference>
<dbReference type="PANTHER" id="PTHR43861">
    <property type="entry name" value="TRANS-ACONITATE 2-METHYLTRANSFERASE-RELATED"/>
    <property type="match status" value="1"/>
</dbReference>
<dbReference type="AlphaFoldDB" id="A0A147K7K9"/>
<reference evidence="3 4" key="1">
    <citation type="journal article" date="2016" name="Front. Microbiol.">
        <title>Microevolution Analysis of Bacillus coahuilensis Unveils Differences in Phosphorus Acquisition Strategies and Their Regulation.</title>
        <authorList>
            <person name="Gomez-Lunar Z."/>
            <person name="Hernandez-Gonzalez I."/>
            <person name="Rodriguez-Torres M.D."/>
            <person name="Souza V."/>
            <person name="Olmedo-Alvarez G."/>
        </authorList>
    </citation>
    <scope>NUCLEOTIDE SEQUENCE [LARGE SCALE GENOMIC DNA]</scope>
    <source>
        <strain evidence="4">p1.1.43</strain>
    </source>
</reference>
<feature type="domain" description="Methyltransferase" evidence="2">
    <location>
        <begin position="40"/>
        <end position="135"/>
    </location>
</feature>
<dbReference type="InterPro" id="IPR041698">
    <property type="entry name" value="Methyltransf_25"/>
</dbReference>
<protein>
    <submittedName>
        <fullName evidence="3">Methyltransferase</fullName>
    </submittedName>
</protein>
<dbReference type="GO" id="GO:0008168">
    <property type="term" value="F:methyltransferase activity"/>
    <property type="evidence" value="ECO:0007669"/>
    <property type="project" value="UniProtKB-KW"/>
</dbReference>
<comment type="caution">
    <text evidence="3">The sequence shown here is derived from an EMBL/GenBank/DDBJ whole genome shotgun (WGS) entry which is preliminary data.</text>
</comment>
<dbReference type="GO" id="GO:0032259">
    <property type="term" value="P:methylation"/>
    <property type="evidence" value="ECO:0007669"/>
    <property type="project" value="UniProtKB-KW"/>
</dbReference>
<evidence type="ECO:0000256" key="1">
    <source>
        <dbReference type="ARBA" id="ARBA00022679"/>
    </source>
</evidence>
<sequence length="245" mass="28286">MSYHRFSFLYDELMQDAPYDLWLSFTKSKVENGDLKEKAILDLACGTGEMSIRFAKEGMNVTGVDLSETMLMVAKDKTNEANVSVDYYQQDMKELEGLSEFDLVVLYCDSLNYLSGPKDVLATFKRIYDHLKPGGMLLFDVHSPFKVDELFIDQSFSFAGEEISYIWDSFAGEEPHSVIHELTFFVKEDNGLYERVEETHEQRTFPIADYTNWLREVGYSSIEVTGDFTEHVTETSERLFFSCKK</sequence>
<organism evidence="3 4">
    <name type="scientific">Bacillus coahuilensis p1.1.43</name>
    <dbReference type="NCBI Taxonomy" id="1150625"/>
    <lineage>
        <taxon>Bacteria</taxon>
        <taxon>Bacillati</taxon>
        <taxon>Bacillota</taxon>
        <taxon>Bacilli</taxon>
        <taxon>Bacillales</taxon>
        <taxon>Bacillaceae</taxon>
        <taxon>Bacillus</taxon>
    </lineage>
</organism>
<dbReference type="Pfam" id="PF13649">
    <property type="entry name" value="Methyltransf_25"/>
    <property type="match status" value="1"/>
</dbReference>
<dbReference type="InterPro" id="IPR029063">
    <property type="entry name" value="SAM-dependent_MTases_sf"/>
</dbReference>
<dbReference type="PATRIC" id="fig|1150625.3.peg.2209"/>
<evidence type="ECO:0000259" key="2">
    <source>
        <dbReference type="Pfam" id="PF13649"/>
    </source>
</evidence>
<accession>A0A147K7K9</accession>
<dbReference type="CDD" id="cd02440">
    <property type="entry name" value="AdoMet_MTases"/>
    <property type="match status" value="1"/>
</dbReference>
<evidence type="ECO:0000313" key="4">
    <source>
        <dbReference type="Proteomes" id="UP000074108"/>
    </source>
</evidence>
<evidence type="ECO:0000313" key="3">
    <source>
        <dbReference type="EMBL" id="KUP06051.1"/>
    </source>
</evidence>
<dbReference type="Gene3D" id="2.20.25.110">
    <property type="entry name" value="S-adenosyl-L-methionine-dependent methyltransferases"/>
    <property type="match status" value="1"/>
</dbReference>
<proteinExistence type="predicted"/>
<name>A0A147K7K9_9BACI</name>
<dbReference type="SUPFAM" id="SSF53335">
    <property type="entry name" value="S-adenosyl-L-methionine-dependent methyltransferases"/>
    <property type="match status" value="1"/>
</dbReference>